<dbReference type="EMBL" id="MIGC01001303">
    <property type="protein sequence ID" value="PHJ23106.1"/>
    <property type="molecule type" value="Genomic_DNA"/>
</dbReference>
<feature type="compositionally biased region" description="Basic and acidic residues" evidence="1">
    <location>
        <begin position="535"/>
        <end position="564"/>
    </location>
</feature>
<sequence>MSTDLDGGHHHYHRGASHLYSRGLWEGRDARSEAGDSFSGEGGGEDGGFADLKRSLSLASSESYFEIPATPRRASFSSPRQYLLDHGRGKGVGLASGPRGGGGDGGGVETGGSRDGPVSSSPGHQGDNRKEGDGVSRRGGPGRGMSSSSSGVRGGSRRKVLRKEREGELYLMFFNACREMYHRLYHKNCIGGSALLSLNTSLDLSNDFAVGKVRQNPIRAWAEVLQEDEHLQGGEGKKKQSGHKKRTLQLVKDTAQKGLILEEDKEKLLRILDEQQFRLSRFRPCFIFIRPQNCVPSGVGGVLGFGGGGRSSFMESEVLHSSQDHHANHQEAHLLVQEQPHATHRLSRGGGMESFALASDRAGEGETVVIGEDQQLHHRERDVAQNASSAVHGEGGRRAEEPSHYVENDTRASAQQEDVRGGFTHGPKSGEEMNGNRADERRNSHTRGEGQEGAQEEGEQDGSMREQWPLSEDWSSEEGEVDYNEEELNGGVYGERRRRPTSVVRMMDSGRHGKSPPPLPRFFLEEELRAYVQKEKEERMRAESLELIDEKRGERKERTRDSHGGRSKSYTSGTGGYGSSHGSLTGGEMDRFLV</sequence>
<feature type="compositionally biased region" description="Gly residues" evidence="1">
    <location>
        <begin position="90"/>
        <end position="114"/>
    </location>
</feature>
<dbReference type="VEuPathDB" id="ToxoDB:CSUI_003044"/>
<feature type="region of interest" description="Disordered" evidence="1">
    <location>
        <begin position="29"/>
        <end position="51"/>
    </location>
</feature>
<dbReference type="OrthoDB" id="441412at2759"/>
<organism evidence="2 3">
    <name type="scientific">Cystoisospora suis</name>
    <dbReference type="NCBI Taxonomy" id="483139"/>
    <lineage>
        <taxon>Eukaryota</taxon>
        <taxon>Sar</taxon>
        <taxon>Alveolata</taxon>
        <taxon>Apicomplexa</taxon>
        <taxon>Conoidasida</taxon>
        <taxon>Coccidia</taxon>
        <taxon>Eucoccidiorida</taxon>
        <taxon>Eimeriorina</taxon>
        <taxon>Sarcocystidae</taxon>
        <taxon>Cystoisospora</taxon>
    </lineage>
</organism>
<feature type="compositionally biased region" description="Acidic residues" evidence="1">
    <location>
        <begin position="474"/>
        <end position="488"/>
    </location>
</feature>
<evidence type="ECO:0000313" key="2">
    <source>
        <dbReference type="EMBL" id="PHJ23106.1"/>
    </source>
</evidence>
<evidence type="ECO:0000313" key="3">
    <source>
        <dbReference type="Proteomes" id="UP000221165"/>
    </source>
</evidence>
<feature type="region of interest" description="Disordered" evidence="1">
    <location>
        <begin position="376"/>
        <end position="501"/>
    </location>
</feature>
<proteinExistence type="predicted"/>
<dbReference type="AlphaFoldDB" id="A0A2C6L731"/>
<feature type="region of interest" description="Disordered" evidence="1">
    <location>
        <begin position="75"/>
        <end position="160"/>
    </location>
</feature>
<dbReference type="GeneID" id="94426453"/>
<comment type="caution">
    <text evidence="2">The sequence shown here is derived from an EMBL/GenBank/DDBJ whole genome shotgun (WGS) entry which is preliminary data.</text>
</comment>
<feature type="compositionally biased region" description="Basic and acidic residues" evidence="1">
    <location>
        <begin position="394"/>
        <end position="410"/>
    </location>
</feature>
<feature type="region of interest" description="Disordered" evidence="1">
    <location>
        <begin position="535"/>
        <end position="594"/>
    </location>
</feature>
<name>A0A2C6L731_9APIC</name>
<feature type="compositionally biased region" description="Basic and acidic residues" evidence="1">
    <location>
        <begin position="437"/>
        <end position="450"/>
    </location>
</feature>
<dbReference type="RefSeq" id="XP_067924783.1">
    <property type="nucleotide sequence ID" value="XM_068063242.1"/>
</dbReference>
<protein>
    <submittedName>
        <fullName evidence="2">Na+ h+ exchanger</fullName>
    </submittedName>
</protein>
<feature type="compositionally biased region" description="Basic and acidic residues" evidence="1">
    <location>
        <begin position="126"/>
        <end position="136"/>
    </location>
</feature>
<gene>
    <name evidence="2" type="ORF">CSUI_003044</name>
</gene>
<keyword evidence="3" id="KW-1185">Reference proteome</keyword>
<reference evidence="2 3" key="1">
    <citation type="journal article" date="2017" name="Int. J. Parasitol.">
        <title>The genome of the protozoan parasite Cystoisospora suis and a reverse vaccinology approach to identify vaccine candidates.</title>
        <authorList>
            <person name="Palmieri N."/>
            <person name="Shrestha A."/>
            <person name="Ruttkowski B."/>
            <person name="Beck T."/>
            <person name="Vogl C."/>
            <person name="Tomley F."/>
            <person name="Blake D.P."/>
            <person name="Joachim A."/>
        </authorList>
    </citation>
    <scope>NUCLEOTIDE SEQUENCE [LARGE SCALE GENOMIC DNA]</scope>
    <source>
        <strain evidence="2 3">Wien I</strain>
    </source>
</reference>
<evidence type="ECO:0000256" key="1">
    <source>
        <dbReference type="SAM" id="MobiDB-lite"/>
    </source>
</evidence>
<accession>A0A2C6L731</accession>
<dbReference type="Proteomes" id="UP000221165">
    <property type="component" value="Unassembled WGS sequence"/>
</dbReference>